<dbReference type="Proteomes" id="UP001497525">
    <property type="component" value="Unassembled WGS sequence"/>
</dbReference>
<accession>A0AAV2TUA0</accession>
<dbReference type="PANTHER" id="PTHR18860">
    <property type="entry name" value="14-3-3 PROTEIN"/>
    <property type="match status" value="1"/>
</dbReference>
<dbReference type="InterPro" id="IPR000308">
    <property type="entry name" value="14-3-3"/>
</dbReference>
<comment type="similarity">
    <text evidence="1">Belongs to the 14-3-3 family.</text>
</comment>
<dbReference type="InterPro" id="IPR023409">
    <property type="entry name" value="14-3-3_CS"/>
</dbReference>
<dbReference type="PRINTS" id="PR00305">
    <property type="entry name" value="1433ZETA"/>
</dbReference>
<evidence type="ECO:0000256" key="2">
    <source>
        <dbReference type="PIRSR" id="PIRSR000868-1"/>
    </source>
</evidence>
<feature type="domain" description="14-3-3" evidence="3">
    <location>
        <begin position="14"/>
        <end position="257"/>
    </location>
</feature>
<evidence type="ECO:0000313" key="4">
    <source>
        <dbReference type="EMBL" id="CAL5138493.1"/>
    </source>
</evidence>
<sequence>MFSPWIAKKGFSPEALLEVAKYSERSERYEDMAAAMKLYTEMHFKDNKGELGKDERNLLSVAYKNVVGARRAAWRIISGLMKSDLPDEKAKYSEKFRAKTVEELNAICEEVLKLITEFLRPKATATESKVFYEKMQGDYYRYLAEVAGPDTKEDVVKKAFEAYNEAQEIAKELHATDPIRLGLALNFSVFYYEIKNEPENARNLAQTAFNEALSQLDSITDDTYKDSTLIMQLLRDNLTLWTTDTETAADGGDNNNNNH</sequence>
<dbReference type="InterPro" id="IPR036815">
    <property type="entry name" value="14-3-3_dom_sf"/>
</dbReference>
<dbReference type="PIRSF" id="PIRSF000868">
    <property type="entry name" value="14-3-3"/>
    <property type="match status" value="1"/>
</dbReference>
<dbReference type="AlphaFoldDB" id="A0AAV2TUA0"/>
<feature type="site" description="Interaction with phosphoserine on interacting protein" evidence="2">
    <location>
        <position position="71"/>
    </location>
</feature>
<dbReference type="Pfam" id="PF00244">
    <property type="entry name" value="14-3-3"/>
    <property type="match status" value="1"/>
</dbReference>
<reference evidence="4" key="1">
    <citation type="submission" date="2024-06" db="EMBL/GenBank/DDBJ databases">
        <authorList>
            <person name="Liu X."/>
            <person name="Lenzi L."/>
            <person name="Haldenby T S."/>
            <person name="Uol C."/>
        </authorList>
    </citation>
    <scope>NUCLEOTIDE SEQUENCE</scope>
</reference>
<evidence type="ECO:0000259" key="3">
    <source>
        <dbReference type="SMART" id="SM00101"/>
    </source>
</evidence>
<protein>
    <recommendedName>
        <fullName evidence="3">14-3-3 domain-containing protein</fullName>
    </recommendedName>
</protein>
<dbReference type="EMBL" id="CAXLJL010000490">
    <property type="protein sequence ID" value="CAL5138493.1"/>
    <property type="molecule type" value="Genomic_DNA"/>
</dbReference>
<name>A0AAV2TUA0_CALDB</name>
<feature type="site" description="Interaction with phosphoserine on interacting protein" evidence="2">
    <location>
        <position position="141"/>
    </location>
</feature>
<dbReference type="PROSITE" id="PS00796">
    <property type="entry name" value="1433_1"/>
    <property type="match status" value="1"/>
</dbReference>
<organism evidence="4 5">
    <name type="scientific">Calicophoron daubneyi</name>
    <name type="common">Rumen fluke</name>
    <name type="synonym">Paramphistomum daubneyi</name>
    <dbReference type="NCBI Taxonomy" id="300641"/>
    <lineage>
        <taxon>Eukaryota</taxon>
        <taxon>Metazoa</taxon>
        <taxon>Spiralia</taxon>
        <taxon>Lophotrochozoa</taxon>
        <taxon>Platyhelminthes</taxon>
        <taxon>Trematoda</taxon>
        <taxon>Digenea</taxon>
        <taxon>Plagiorchiida</taxon>
        <taxon>Pronocephalata</taxon>
        <taxon>Paramphistomoidea</taxon>
        <taxon>Paramphistomidae</taxon>
        <taxon>Calicophoron</taxon>
    </lineage>
</organism>
<gene>
    <name evidence="4" type="ORF">CDAUBV1_LOCUS13325</name>
</gene>
<comment type="caution">
    <text evidence="4">The sequence shown here is derived from an EMBL/GenBank/DDBJ whole genome shotgun (WGS) entry which is preliminary data.</text>
</comment>
<dbReference type="InterPro" id="IPR023410">
    <property type="entry name" value="14-3-3_domain"/>
</dbReference>
<dbReference type="SMART" id="SM00101">
    <property type="entry name" value="14_3_3"/>
    <property type="match status" value="1"/>
</dbReference>
<dbReference type="Gene3D" id="1.20.190.20">
    <property type="entry name" value="14-3-3 domain"/>
    <property type="match status" value="1"/>
</dbReference>
<proteinExistence type="inferred from homology"/>
<dbReference type="CDD" id="cd08774">
    <property type="entry name" value="14-3-3"/>
    <property type="match status" value="1"/>
</dbReference>
<evidence type="ECO:0000256" key="1">
    <source>
        <dbReference type="ARBA" id="ARBA00006141"/>
    </source>
</evidence>
<dbReference type="SUPFAM" id="SSF48445">
    <property type="entry name" value="14-3-3 protein"/>
    <property type="match status" value="1"/>
</dbReference>
<evidence type="ECO:0000313" key="5">
    <source>
        <dbReference type="Proteomes" id="UP001497525"/>
    </source>
</evidence>